<evidence type="ECO:0000313" key="1">
    <source>
        <dbReference type="EMBL" id="AGA31444.1"/>
    </source>
</evidence>
<evidence type="ECO:0000313" key="2">
    <source>
        <dbReference type="Proteomes" id="UP000010798"/>
    </source>
</evidence>
<dbReference type="AlphaFoldDB" id="L0DPZ7"/>
<keyword evidence="2" id="KW-1185">Reference proteome</keyword>
<sequence length="44" mass="4858">MMRLASVSMVALAMALFAVPPRRGIARLVMEIYPGARQLVHEFG</sequence>
<reference evidence="1 2" key="1">
    <citation type="submission" date="2012-02" db="EMBL/GenBank/DDBJ databases">
        <title>Complete sequence of chromosome of Singulisphaera acidiphila DSM 18658.</title>
        <authorList>
            <consortium name="US DOE Joint Genome Institute (JGI-PGF)"/>
            <person name="Lucas S."/>
            <person name="Copeland A."/>
            <person name="Lapidus A."/>
            <person name="Glavina del Rio T."/>
            <person name="Dalin E."/>
            <person name="Tice H."/>
            <person name="Bruce D."/>
            <person name="Goodwin L."/>
            <person name="Pitluck S."/>
            <person name="Peters L."/>
            <person name="Ovchinnikova G."/>
            <person name="Chertkov O."/>
            <person name="Kyrpides N."/>
            <person name="Mavromatis K."/>
            <person name="Ivanova N."/>
            <person name="Brettin T."/>
            <person name="Detter J.C."/>
            <person name="Han C."/>
            <person name="Larimer F."/>
            <person name="Land M."/>
            <person name="Hauser L."/>
            <person name="Markowitz V."/>
            <person name="Cheng J.-F."/>
            <person name="Hugenholtz P."/>
            <person name="Woyke T."/>
            <person name="Wu D."/>
            <person name="Tindall B."/>
            <person name="Pomrenke H."/>
            <person name="Brambilla E."/>
            <person name="Klenk H.-P."/>
            <person name="Eisen J.A."/>
        </authorList>
    </citation>
    <scope>NUCLEOTIDE SEQUENCE [LARGE SCALE GENOMIC DNA]</scope>
    <source>
        <strain evidence="2">ATCC BAA-1392 / DSM 18658 / VKM B-2454 / MOB10</strain>
    </source>
</reference>
<proteinExistence type="predicted"/>
<dbReference type="Proteomes" id="UP000010798">
    <property type="component" value="Chromosome"/>
</dbReference>
<dbReference type="HOGENOM" id="CLU_3222097_0_0_0"/>
<dbReference type="EMBL" id="CP003364">
    <property type="protein sequence ID" value="AGA31444.1"/>
    <property type="molecule type" value="Genomic_DNA"/>
</dbReference>
<organism evidence="1 2">
    <name type="scientific">Singulisphaera acidiphila (strain ATCC BAA-1392 / DSM 18658 / VKM B-2454 / MOB10)</name>
    <dbReference type="NCBI Taxonomy" id="886293"/>
    <lineage>
        <taxon>Bacteria</taxon>
        <taxon>Pseudomonadati</taxon>
        <taxon>Planctomycetota</taxon>
        <taxon>Planctomycetia</taxon>
        <taxon>Isosphaerales</taxon>
        <taxon>Isosphaeraceae</taxon>
        <taxon>Singulisphaera</taxon>
    </lineage>
</organism>
<gene>
    <name evidence="1" type="ordered locus">Sinac_7405</name>
</gene>
<protein>
    <submittedName>
        <fullName evidence="1">Uncharacterized protein</fullName>
    </submittedName>
</protein>
<dbReference type="KEGG" id="saci:Sinac_7405"/>
<name>L0DPZ7_SINAD</name>
<accession>L0DPZ7</accession>